<dbReference type="Proteomes" id="UP000238430">
    <property type="component" value="Unassembled WGS sequence"/>
</dbReference>
<dbReference type="Gene3D" id="3.10.520.10">
    <property type="entry name" value="ApbE-like domains"/>
    <property type="match status" value="1"/>
</dbReference>
<dbReference type="GO" id="GO:0016740">
    <property type="term" value="F:transferase activity"/>
    <property type="evidence" value="ECO:0007669"/>
    <property type="project" value="UniProtKB-UniRule"/>
</dbReference>
<gene>
    <name evidence="13" type="ORF">C7H61_12205</name>
</gene>
<dbReference type="PIRSF" id="PIRSF006268">
    <property type="entry name" value="ApbE"/>
    <property type="match status" value="1"/>
</dbReference>
<keyword evidence="4 10" id="KW-0808">Transferase</keyword>
<evidence type="ECO:0000256" key="4">
    <source>
        <dbReference type="ARBA" id="ARBA00022679"/>
    </source>
</evidence>
<comment type="function">
    <text evidence="12">Flavin transferase that catalyzes the transfer of the FMN moiety of FAD and its covalent binding to the hydroxyl group of a threonine residue in a target flavoprotein.</text>
</comment>
<evidence type="ECO:0000256" key="3">
    <source>
        <dbReference type="ARBA" id="ARBA00022630"/>
    </source>
</evidence>
<comment type="catalytic activity">
    <reaction evidence="9 10 12">
        <text>L-threonyl-[protein] + FAD = FMN-L-threonyl-[protein] + AMP + H(+)</text>
        <dbReference type="Rhea" id="RHEA:36847"/>
        <dbReference type="Rhea" id="RHEA-COMP:11060"/>
        <dbReference type="Rhea" id="RHEA-COMP:11061"/>
        <dbReference type="ChEBI" id="CHEBI:15378"/>
        <dbReference type="ChEBI" id="CHEBI:30013"/>
        <dbReference type="ChEBI" id="CHEBI:57692"/>
        <dbReference type="ChEBI" id="CHEBI:74257"/>
        <dbReference type="ChEBI" id="CHEBI:456215"/>
        <dbReference type="EC" id="2.7.1.180"/>
    </reaction>
</comment>
<dbReference type="GO" id="GO:0046872">
    <property type="term" value="F:metal ion binding"/>
    <property type="evidence" value="ECO:0007669"/>
    <property type="project" value="UniProtKB-UniRule"/>
</dbReference>
<evidence type="ECO:0000256" key="6">
    <source>
        <dbReference type="ARBA" id="ARBA00022827"/>
    </source>
</evidence>
<keyword evidence="12" id="KW-1003">Cell membrane</keyword>
<protein>
    <recommendedName>
        <fullName evidence="2 10">FAD:protein FMN transferase</fullName>
        <ecNumber evidence="1 10">2.7.1.180</ecNumber>
    </recommendedName>
    <alternativeName>
        <fullName evidence="8 10">Flavin transferase</fullName>
    </alternativeName>
</protein>
<dbReference type="Pfam" id="PF02424">
    <property type="entry name" value="ApbE"/>
    <property type="match status" value="1"/>
</dbReference>
<dbReference type="PANTHER" id="PTHR30040:SF2">
    <property type="entry name" value="FAD:PROTEIN FMN TRANSFERASE"/>
    <property type="match status" value="1"/>
</dbReference>
<feature type="binding site" evidence="11">
    <location>
        <position position="280"/>
    </location>
    <ligand>
        <name>Mg(2+)</name>
        <dbReference type="ChEBI" id="CHEBI:18420"/>
    </ligand>
</feature>
<comment type="caution">
    <text evidence="13">The sequence shown here is derived from an EMBL/GenBank/DDBJ whole genome shotgun (WGS) entry which is preliminary data.</text>
</comment>
<organism evidence="13 14">
    <name type="scientific">Mesoflavibacter zeaxanthinifaciens subsp. sabulilitoris</name>
    <dbReference type="NCBI Taxonomy" id="1520893"/>
    <lineage>
        <taxon>Bacteria</taxon>
        <taxon>Pseudomonadati</taxon>
        <taxon>Bacteroidota</taxon>
        <taxon>Flavobacteriia</taxon>
        <taxon>Flavobacteriales</taxon>
        <taxon>Flavobacteriaceae</taxon>
        <taxon>Mesoflavibacter</taxon>
    </lineage>
</organism>
<keyword evidence="7 10" id="KW-0460">Magnesium</keyword>
<keyword evidence="5 10" id="KW-0479">Metal-binding</keyword>
<dbReference type="EC" id="2.7.1.180" evidence="1 10"/>
<keyword evidence="3 10" id="KW-0285">Flavoprotein</keyword>
<dbReference type="AlphaFoldDB" id="A0A2T1N7X3"/>
<evidence type="ECO:0000256" key="8">
    <source>
        <dbReference type="ARBA" id="ARBA00031306"/>
    </source>
</evidence>
<dbReference type="InterPro" id="IPR024932">
    <property type="entry name" value="ApbE"/>
</dbReference>
<comment type="similarity">
    <text evidence="10 12">Belongs to the ApbE family.</text>
</comment>
<name>A0A2T1N7X3_9FLAO</name>
<evidence type="ECO:0000313" key="13">
    <source>
        <dbReference type="EMBL" id="PSG87967.1"/>
    </source>
</evidence>
<evidence type="ECO:0000256" key="12">
    <source>
        <dbReference type="RuleBase" id="RU363002"/>
    </source>
</evidence>
<accession>A0A2T1N7X3</accession>
<evidence type="ECO:0000256" key="2">
    <source>
        <dbReference type="ARBA" id="ARBA00016337"/>
    </source>
</evidence>
<dbReference type="RefSeq" id="WP_106680150.1">
    <property type="nucleotide sequence ID" value="NZ_JACHWV010000004.1"/>
</dbReference>
<keyword evidence="12" id="KW-0449">Lipoprotein</keyword>
<feature type="binding site" evidence="11">
    <location>
        <position position="163"/>
    </location>
    <ligand>
        <name>Mg(2+)</name>
        <dbReference type="ChEBI" id="CHEBI:18420"/>
    </ligand>
</feature>
<dbReference type="OrthoDB" id="9778595at2"/>
<dbReference type="GO" id="GO:0005886">
    <property type="term" value="C:plasma membrane"/>
    <property type="evidence" value="ECO:0007669"/>
    <property type="project" value="UniProtKB-SubCell"/>
</dbReference>
<evidence type="ECO:0000313" key="14">
    <source>
        <dbReference type="Proteomes" id="UP000238430"/>
    </source>
</evidence>
<reference evidence="13 14" key="1">
    <citation type="submission" date="2018-03" db="EMBL/GenBank/DDBJ databases">
        <title>Mesoflavibacter sp. HG37 and Mesoflavibacter sp. HG96 sp.nov., two marine bacteria isolated from seawater of Western Pacific Ocean.</title>
        <authorList>
            <person name="Cheng H."/>
            <person name="Wu Y.-H."/>
            <person name="Guo L.-L."/>
            <person name="Xu X.-W."/>
        </authorList>
    </citation>
    <scope>NUCLEOTIDE SEQUENCE [LARGE SCALE GENOMIC DNA]</scope>
    <source>
        <strain evidence="13 14">KCTC 42117</strain>
    </source>
</reference>
<dbReference type="InterPro" id="IPR003374">
    <property type="entry name" value="ApbE-like_sf"/>
</dbReference>
<comment type="cofactor">
    <cofactor evidence="11">
        <name>Mg(2+)</name>
        <dbReference type="ChEBI" id="CHEBI:18420"/>
    </cofactor>
    <cofactor evidence="11">
        <name>Mn(2+)</name>
        <dbReference type="ChEBI" id="CHEBI:29035"/>
    </cofactor>
    <text evidence="11">Magnesium. Can also use manganese.</text>
</comment>
<dbReference type="EMBL" id="PXOT01000025">
    <property type="protein sequence ID" value="PSG87967.1"/>
    <property type="molecule type" value="Genomic_DNA"/>
</dbReference>
<sequence>MLQRLSSILLLLLVFISCKNEPELVKIKGPIFGTAYQIQYYDVGSKSYQKQFDSIFEVLNQSMSNYIPSSNISKINRNESVNTDPHFDTVFKAAKKIYRETEGVFDPTIGKLVNAWNFGSENNKSAVDSIKVDSLMKSVGFNRVGVVNGVIMKRTNTFIDFNAIAKGYGVDVIADFLESKGITNYLVDIGGELRAKGINLNKQKEWAIGIENPNFDGSQSYSKVIGITDKAMATSGTYRKFKVDNNGNKYAHIINTKTGYPTRTRILSASVITDKCMMADGYATAFQAMGIKKVDYFLAKHPELQVYLIFENEKGELETKSFNGFPE</sequence>
<dbReference type="PROSITE" id="PS51257">
    <property type="entry name" value="PROKAR_LIPOPROTEIN"/>
    <property type="match status" value="1"/>
</dbReference>
<dbReference type="SUPFAM" id="SSF143631">
    <property type="entry name" value="ApbE-like"/>
    <property type="match status" value="1"/>
</dbReference>
<dbReference type="PANTHER" id="PTHR30040">
    <property type="entry name" value="THIAMINE BIOSYNTHESIS LIPOPROTEIN APBE"/>
    <property type="match status" value="1"/>
</dbReference>
<keyword evidence="12" id="KW-0997">Cell inner membrane</keyword>
<evidence type="ECO:0000256" key="9">
    <source>
        <dbReference type="ARBA" id="ARBA00048540"/>
    </source>
</evidence>
<keyword evidence="12" id="KW-0472">Membrane</keyword>
<evidence type="ECO:0000256" key="10">
    <source>
        <dbReference type="PIRNR" id="PIRNR006268"/>
    </source>
</evidence>
<proteinExistence type="inferred from homology"/>
<evidence type="ECO:0000256" key="7">
    <source>
        <dbReference type="ARBA" id="ARBA00022842"/>
    </source>
</evidence>
<keyword evidence="6 10" id="KW-0274">FAD</keyword>
<feature type="binding site" evidence="11">
    <location>
        <position position="284"/>
    </location>
    <ligand>
        <name>Mg(2+)</name>
        <dbReference type="ChEBI" id="CHEBI:18420"/>
    </ligand>
</feature>
<comment type="subcellular location">
    <subcellularLocation>
        <location evidence="12">Cell inner membrane</location>
        <topology evidence="12">Lipid-anchor</topology>
        <orientation evidence="12">Periplasmic side</orientation>
    </subcellularLocation>
</comment>
<evidence type="ECO:0000256" key="1">
    <source>
        <dbReference type="ARBA" id="ARBA00011955"/>
    </source>
</evidence>
<keyword evidence="14" id="KW-1185">Reference proteome</keyword>
<evidence type="ECO:0000256" key="5">
    <source>
        <dbReference type="ARBA" id="ARBA00022723"/>
    </source>
</evidence>
<evidence type="ECO:0000256" key="11">
    <source>
        <dbReference type="PIRSR" id="PIRSR006268-2"/>
    </source>
</evidence>